<feature type="non-terminal residue" evidence="1">
    <location>
        <position position="787"/>
    </location>
</feature>
<name>A0A813G748_POLGL</name>
<dbReference type="OrthoDB" id="442384at2759"/>
<gene>
    <name evidence="1" type="ORF">PGLA1383_LOCUS39943</name>
</gene>
<sequence length="787" mass="82365">MEHDPTLSVHATLVDTDVDDVAVGASAKVEVHLSRVEGPHGLCNALLEARPAPLSLLWKSSNLASRDRPQLHLRFFQTDFLRPGRQSGLCIRITLLAAPEMLPLPLGIHVPAGCFSRADGQEDEEATFAISRLGDCTEICLIDPLRLVGRSVWRITSGFAIDPPVVANPAAPELSECLIDLLALRLHLDGDKTLTLPVGGSLVVVRVALAALQVDVARPVLGVFVPDVAKSEELHVQPAVSRGEVVGLVVHALAVHSPVVTQCLLSAGPEAGTLFDPLPHHGRRAFVPAQPSRLGRLVVHAFLPEHGVAAHSEVHVSDGPLQILWKFPTPSGEVHAAALVTFARWPSDAGCLASARFCLRVLRTRISEHLLPQVAPAHFSLGVSAENQEFRWSGQERADHEALLASSGADEGFGYLAVRCGAGRLANEFFLPDLVAAQTGLAMVGRRAAGGADGDESESVDAAPGLSLPVLVETSVGDQRVAAFYFLPVLIQRVADGPQPRLAPGSSLQGVDKGDVGGAPGDQHVAAVVFVQEFSAFVALGLDAHAPSCTARQAGSQRAAGRARAQVVRAAASGLGCAASWAPRPAPGAAFGACVEQPPHIVRVLCSDRDASISEGHLNLQIEFEIGCAACGASVSLLATPRAPLHVADLPPWQPFDVHFTVRQADTHLAKEGAAACARIMFCPSQLCRQPVGLLTLQLKPWVQGGPGIAELLEIESAAAERGLRGPAAAGSAGRTGLAVALRLSVDSGAMSGQALVLDGREDGVASAALNRQQLALEIAPGDAMRS</sequence>
<evidence type="ECO:0000313" key="1">
    <source>
        <dbReference type="EMBL" id="CAE8622501.1"/>
    </source>
</evidence>
<keyword evidence="2" id="KW-1185">Reference proteome</keyword>
<proteinExistence type="predicted"/>
<dbReference type="Proteomes" id="UP000654075">
    <property type="component" value="Unassembled WGS sequence"/>
</dbReference>
<reference evidence="1" key="1">
    <citation type="submission" date="2021-02" db="EMBL/GenBank/DDBJ databases">
        <authorList>
            <person name="Dougan E. K."/>
            <person name="Rhodes N."/>
            <person name="Thang M."/>
            <person name="Chan C."/>
        </authorList>
    </citation>
    <scope>NUCLEOTIDE SEQUENCE</scope>
</reference>
<evidence type="ECO:0000313" key="2">
    <source>
        <dbReference type="Proteomes" id="UP000654075"/>
    </source>
</evidence>
<organism evidence="1 2">
    <name type="scientific">Polarella glacialis</name>
    <name type="common">Dinoflagellate</name>
    <dbReference type="NCBI Taxonomy" id="89957"/>
    <lineage>
        <taxon>Eukaryota</taxon>
        <taxon>Sar</taxon>
        <taxon>Alveolata</taxon>
        <taxon>Dinophyceae</taxon>
        <taxon>Suessiales</taxon>
        <taxon>Suessiaceae</taxon>
        <taxon>Polarella</taxon>
    </lineage>
</organism>
<dbReference type="EMBL" id="CAJNNV010027989">
    <property type="protein sequence ID" value="CAE8622501.1"/>
    <property type="molecule type" value="Genomic_DNA"/>
</dbReference>
<protein>
    <submittedName>
        <fullName evidence="1">Uncharacterized protein</fullName>
    </submittedName>
</protein>
<comment type="caution">
    <text evidence="1">The sequence shown here is derived from an EMBL/GenBank/DDBJ whole genome shotgun (WGS) entry which is preliminary data.</text>
</comment>
<accession>A0A813G748</accession>
<dbReference type="AlphaFoldDB" id="A0A813G748"/>